<dbReference type="InterPro" id="IPR050921">
    <property type="entry name" value="T4SS_GSP_E_ATPase"/>
</dbReference>
<comment type="function">
    <text evidence="2">Part of the Type IV secretion system.</text>
</comment>
<dbReference type="PANTHER" id="PTHR30486:SF6">
    <property type="entry name" value="TYPE IV PILUS RETRACTATION ATPASE PILT"/>
    <property type="match status" value="1"/>
</dbReference>
<reference evidence="5" key="1">
    <citation type="submission" date="2015-06" db="EMBL/GenBank/DDBJ databases">
        <title>Comparative genomics of Burkholderia leaf nodule symbionts.</title>
        <authorList>
            <person name="Carlier A."/>
            <person name="Eberl L."/>
            <person name="Pinto-Carbo M."/>
        </authorList>
    </citation>
    <scope>NUCLEOTIDE SEQUENCE [LARGE SCALE GENOMIC DNA]</scope>
    <source>
        <strain evidence="5">UZHbot4</strain>
    </source>
</reference>
<dbReference type="OrthoDB" id="9810761at2"/>
<evidence type="ECO:0000256" key="1">
    <source>
        <dbReference type="ARBA" id="ARBA00006611"/>
    </source>
</evidence>
<comment type="caution">
    <text evidence="4">The sequence shown here is derived from an EMBL/GenBank/DDBJ whole genome shotgun (WGS) entry which is preliminary data.</text>
</comment>
<dbReference type="GO" id="GO:0005524">
    <property type="term" value="F:ATP binding"/>
    <property type="evidence" value="ECO:0007669"/>
    <property type="project" value="UniProtKB-UniRule"/>
</dbReference>
<dbReference type="InterPro" id="IPR027417">
    <property type="entry name" value="P-loop_NTPase"/>
</dbReference>
<accession>A0A0L0MF86</accession>
<keyword evidence="2" id="KW-0997">Cell inner membrane</keyword>
<protein>
    <recommendedName>
        <fullName evidence="2">Type IV secretion system protein</fullName>
    </recommendedName>
</protein>
<organism evidence="4 5">
    <name type="scientific">Candidatus Burkholderia verschuerenii</name>
    <dbReference type="NCBI Taxonomy" id="242163"/>
    <lineage>
        <taxon>Bacteria</taxon>
        <taxon>Pseudomonadati</taxon>
        <taxon>Pseudomonadota</taxon>
        <taxon>Betaproteobacteria</taxon>
        <taxon>Burkholderiales</taxon>
        <taxon>Burkholderiaceae</taxon>
        <taxon>Burkholderia</taxon>
    </lineage>
</organism>
<dbReference type="EMBL" id="LFJJ01000037">
    <property type="protein sequence ID" value="KND60966.1"/>
    <property type="molecule type" value="Genomic_DNA"/>
</dbReference>
<keyword evidence="5" id="KW-1185">Reference proteome</keyword>
<dbReference type="Proteomes" id="UP000036959">
    <property type="component" value="Unassembled WGS sequence"/>
</dbReference>
<gene>
    <name evidence="4" type="ORF">BVER_00838</name>
</gene>
<dbReference type="AlphaFoldDB" id="A0A0L0MF86"/>
<comment type="similarity">
    <text evidence="1 2">Belongs to the GSP E family.</text>
</comment>
<comment type="subcellular location">
    <subcellularLocation>
        <location evidence="2">Cell inner membrane</location>
        <topology evidence="2">Peripheral membrane protein</topology>
        <orientation evidence="2">Cytoplasmic side</orientation>
    </subcellularLocation>
</comment>
<dbReference type="PATRIC" id="fig|242163.4.peg.4843"/>
<keyword evidence="2" id="KW-1003">Cell membrane</keyword>
<keyword evidence="2" id="KW-0472">Membrane</keyword>
<dbReference type="RefSeq" id="WP_050453112.1">
    <property type="nucleotide sequence ID" value="NZ_LFJJ01000037.1"/>
</dbReference>
<evidence type="ECO:0000259" key="3">
    <source>
        <dbReference type="Pfam" id="PF00437"/>
    </source>
</evidence>
<dbReference type="GO" id="GO:0043684">
    <property type="term" value="C:type IV secretion system complex"/>
    <property type="evidence" value="ECO:0007669"/>
    <property type="project" value="UniProtKB-UniRule"/>
</dbReference>
<evidence type="ECO:0000256" key="2">
    <source>
        <dbReference type="RuleBase" id="RU366071"/>
    </source>
</evidence>
<feature type="domain" description="Bacterial type II secretion system protein E" evidence="3">
    <location>
        <begin position="181"/>
        <end position="324"/>
    </location>
</feature>
<evidence type="ECO:0000313" key="5">
    <source>
        <dbReference type="Proteomes" id="UP000036959"/>
    </source>
</evidence>
<sequence length="380" mass="42600">MQPQHHNGTNGVDSGVLSKMPMEYGEARPAKDERATSLLTYLGEGLGEFMDDPEITDITIDYPGMVGTLASDGWIFHKRENITEHWCRNIAYALASYRKQKISEEKPLLGGTLPNGERVAIALPPATPAGEVSISIRKPSRRRLSIKEIEAGGAFEDTICEYDTTEEQQKQIRLAPEEYELWDLFIKRRFVEFIERAVAVYRKNFIASGATGSGKTTIGKAIADLIPANERLITIEDTPEMDLPVHPHRVHLFYSKGDQGVSKVTAKDLLENCLRMKPDRILLSELRSDEAYYYLRNVNSGHPGSITTIHADSAPLTFTQLLLLIKDSRSGGGMTNTEIYALLHALVDVVAHFKFDTVKRKRVCTGIYFDPFKKRMAIRG</sequence>
<dbReference type="InterPro" id="IPR014155">
    <property type="entry name" value="VirB11"/>
</dbReference>
<dbReference type="GO" id="GO:0044097">
    <property type="term" value="P:secretion by the type IV secretion system"/>
    <property type="evidence" value="ECO:0007669"/>
    <property type="project" value="InterPro"/>
</dbReference>
<dbReference type="GO" id="GO:0005886">
    <property type="term" value="C:plasma membrane"/>
    <property type="evidence" value="ECO:0007669"/>
    <property type="project" value="UniProtKB-SubCell"/>
</dbReference>
<dbReference type="Pfam" id="PF00437">
    <property type="entry name" value="T2SSE"/>
    <property type="match status" value="1"/>
</dbReference>
<keyword evidence="2" id="KW-0067">ATP-binding</keyword>
<keyword evidence="2" id="KW-0547">Nucleotide-binding</keyword>
<dbReference type="GO" id="GO:0016887">
    <property type="term" value="F:ATP hydrolysis activity"/>
    <property type="evidence" value="ECO:0007669"/>
    <property type="project" value="InterPro"/>
</dbReference>
<dbReference type="InterPro" id="IPR001482">
    <property type="entry name" value="T2SS/T4SS_dom"/>
</dbReference>
<dbReference type="CDD" id="cd01130">
    <property type="entry name" value="VirB11-like_ATPase"/>
    <property type="match status" value="1"/>
</dbReference>
<dbReference type="Gene3D" id="3.30.450.90">
    <property type="match status" value="1"/>
</dbReference>
<dbReference type="PANTHER" id="PTHR30486">
    <property type="entry name" value="TWITCHING MOTILITY PROTEIN PILT"/>
    <property type="match status" value="1"/>
</dbReference>
<proteinExistence type="inferred from homology"/>
<dbReference type="Gene3D" id="3.40.50.300">
    <property type="entry name" value="P-loop containing nucleotide triphosphate hydrolases"/>
    <property type="match status" value="1"/>
</dbReference>
<dbReference type="NCBIfam" id="TIGR02788">
    <property type="entry name" value="VirB11"/>
    <property type="match status" value="1"/>
</dbReference>
<name>A0A0L0MF86_9BURK</name>
<evidence type="ECO:0000313" key="4">
    <source>
        <dbReference type="EMBL" id="KND60966.1"/>
    </source>
</evidence>
<dbReference type="SUPFAM" id="SSF52540">
    <property type="entry name" value="P-loop containing nucleoside triphosphate hydrolases"/>
    <property type="match status" value="1"/>
</dbReference>